<evidence type="ECO:0000259" key="2">
    <source>
        <dbReference type="Pfam" id="PF06812"/>
    </source>
</evidence>
<feature type="domain" description="ImpA N-terminal" evidence="2">
    <location>
        <begin position="8"/>
        <end position="131"/>
    </location>
</feature>
<evidence type="ECO:0000313" key="3">
    <source>
        <dbReference type="EMBL" id="MCD2518428.1"/>
    </source>
</evidence>
<name>A0ABS8Q9J0_9BURK</name>
<proteinExistence type="predicted"/>
<dbReference type="InterPro" id="IPR017740">
    <property type="entry name" value="TssA-like"/>
</dbReference>
<dbReference type="EMBL" id="JAJNOC010000007">
    <property type="protein sequence ID" value="MCD2518428.1"/>
    <property type="molecule type" value="Genomic_DNA"/>
</dbReference>
<sequence>MFNAEDLLQPISPERPAGADLSFSADMDAIVHARKFDDPSLDQGEWVTELKEADWDFVVKRSSALLSNTSKDLRLGVWLTEAAAKRHYLAGLAEGLRVVGGLVERFWDQGLYPEAEDGDQEQRIGNLAWILARIPGLLKEIPVTDGNGSAWTLLDFDVARKANLDDGRRLAEMEAARRAASTAFRSAFAAGAQACMDALLDLERAADARLGNEAPAFVAARDAVQDLIRTMPAPDEPATAAPAQQASTGTPSTAQPQAAAAPAGPPGAITTRQQAITQLRAIADFFRRTEPHSPVSYFADKAANAGEQDLHTWLRSVVKDSASLAHIEEMLGVQQQDG</sequence>
<evidence type="ECO:0000256" key="1">
    <source>
        <dbReference type="SAM" id="MobiDB-lite"/>
    </source>
</evidence>
<comment type="caution">
    <text evidence="3">The sequence shown here is derived from an EMBL/GenBank/DDBJ whole genome shotgun (WGS) entry which is preliminary data.</text>
</comment>
<accession>A0ABS8Q9J0</accession>
<organism evidence="3 4">
    <name type="scientific">Massilia phyllostachyos</name>
    <dbReference type="NCBI Taxonomy" id="2898585"/>
    <lineage>
        <taxon>Bacteria</taxon>
        <taxon>Pseudomonadati</taxon>
        <taxon>Pseudomonadota</taxon>
        <taxon>Betaproteobacteria</taxon>
        <taxon>Burkholderiales</taxon>
        <taxon>Oxalobacteraceae</taxon>
        <taxon>Telluria group</taxon>
        <taxon>Massilia</taxon>
    </lineage>
</organism>
<dbReference type="NCBIfam" id="TIGR03363">
    <property type="entry name" value="VI_chp_8"/>
    <property type="match status" value="1"/>
</dbReference>
<dbReference type="RefSeq" id="WP_231059715.1">
    <property type="nucleotide sequence ID" value="NZ_JAJNOC010000007.1"/>
</dbReference>
<dbReference type="InterPro" id="IPR010657">
    <property type="entry name" value="ImpA_N"/>
</dbReference>
<gene>
    <name evidence="3" type="primary">tssA</name>
    <name evidence="3" type="ORF">LQ564_19180</name>
</gene>
<evidence type="ECO:0000313" key="4">
    <source>
        <dbReference type="Proteomes" id="UP001179361"/>
    </source>
</evidence>
<keyword evidence="4" id="KW-1185">Reference proteome</keyword>
<dbReference type="PANTHER" id="PTHR37951">
    <property type="entry name" value="CYTOPLASMIC PROTEIN-RELATED"/>
    <property type="match status" value="1"/>
</dbReference>
<feature type="region of interest" description="Disordered" evidence="1">
    <location>
        <begin position="233"/>
        <end position="268"/>
    </location>
</feature>
<dbReference type="Proteomes" id="UP001179361">
    <property type="component" value="Unassembled WGS sequence"/>
</dbReference>
<dbReference type="PANTHER" id="PTHR37951:SF1">
    <property type="entry name" value="TYPE VI SECRETION SYSTEM COMPONENT TSSA1"/>
    <property type="match status" value="1"/>
</dbReference>
<protein>
    <submittedName>
        <fullName evidence="3">Type VI secretion system protein TssA</fullName>
    </submittedName>
</protein>
<reference evidence="3" key="1">
    <citation type="submission" date="2021-11" db="EMBL/GenBank/DDBJ databases">
        <title>The complete genome of Massilia sp sp. G4R7.</title>
        <authorList>
            <person name="Liu L."/>
            <person name="Yue J."/>
            <person name="Yuan J."/>
            <person name="Yang F."/>
            <person name="Li L."/>
        </authorList>
    </citation>
    <scope>NUCLEOTIDE SEQUENCE</scope>
    <source>
        <strain evidence="3">G4R7</strain>
    </source>
</reference>
<dbReference type="Pfam" id="PF06812">
    <property type="entry name" value="ImpA_N"/>
    <property type="match status" value="1"/>
</dbReference>